<comment type="similarity">
    <text evidence="2">Belongs to the ABC transporter superfamily.</text>
</comment>
<proteinExistence type="inferred from homology"/>
<gene>
    <name evidence="7" type="ORF">HBA54_12255</name>
</gene>
<dbReference type="GO" id="GO:0055085">
    <property type="term" value="P:transmembrane transport"/>
    <property type="evidence" value="ECO:0007669"/>
    <property type="project" value="UniProtKB-ARBA"/>
</dbReference>
<name>A0A967EXS0_9PROT</name>
<dbReference type="FunFam" id="3.40.50.300:FF:000016">
    <property type="entry name" value="Oligopeptide ABC transporter ATP-binding component"/>
    <property type="match status" value="1"/>
</dbReference>
<dbReference type="PROSITE" id="PS50893">
    <property type="entry name" value="ABC_TRANSPORTER_2"/>
    <property type="match status" value="1"/>
</dbReference>
<dbReference type="GO" id="GO:0005886">
    <property type="term" value="C:plasma membrane"/>
    <property type="evidence" value="ECO:0007669"/>
    <property type="project" value="UniProtKB-SubCell"/>
</dbReference>
<keyword evidence="8" id="KW-1185">Reference proteome</keyword>
<dbReference type="NCBIfam" id="TIGR01727">
    <property type="entry name" value="oligo_HPY"/>
    <property type="match status" value="1"/>
</dbReference>
<feature type="domain" description="ABC transporter" evidence="6">
    <location>
        <begin position="7"/>
        <end position="257"/>
    </location>
</feature>
<dbReference type="EMBL" id="JAAQPH010000008">
    <property type="protein sequence ID" value="NIA69364.1"/>
    <property type="molecule type" value="Genomic_DNA"/>
</dbReference>
<dbReference type="InterPro" id="IPR003593">
    <property type="entry name" value="AAA+_ATPase"/>
</dbReference>
<evidence type="ECO:0000256" key="5">
    <source>
        <dbReference type="ARBA" id="ARBA00022840"/>
    </source>
</evidence>
<comment type="subcellular location">
    <subcellularLocation>
        <location evidence="1">Cell inner membrane</location>
        <topology evidence="1">Peripheral membrane protein</topology>
    </subcellularLocation>
</comment>
<dbReference type="Pfam" id="PF00005">
    <property type="entry name" value="ABC_tran"/>
    <property type="match status" value="1"/>
</dbReference>
<reference evidence="7" key="1">
    <citation type="submission" date="2020-03" db="EMBL/GenBank/DDBJ databases">
        <title>Genome of Pelagibius litoralis DSM 21314T.</title>
        <authorList>
            <person name="Wang G."/>
        </authorList>
    </citation>
    <scope>NUCLEOTIDE SEQUENCE</scope>
    <source>
        <strain evidence="7">DSM 21314</strain>
    </source>
</reference>
<evidence type="ECO:0000313" key="8">
    <source>
        <dbReference type="Proteomes" id="UP000761264"/>
    </source>
</evidence>
<dbReference type="InterPro" id="IPR050319">
    <property type="entry name" value="ABC_transp_ATP-bind"/>
</dbReference>
<dbReference type="PANTHER" id="PTHR43776">
    <property type="entry name" value="TRANSPORT ATP-BINDING PROTEIN"/>
    <property type="match status" value="1"/>
</dbReference>
<dbReference type="Proteomes" id="UP000761264">
    <property type="component" value="Unassembled WGS sequence"/>
</dbReference>
<dbReference type="GO" id="GO:0005524">
    <property type="term" value="F:ATP binding"/>
    <property type="evidence" value="ECO:0007669"/>
    <property type="project" value="UniProtKB-KW"/>
</dbReference>
<evidence type="ECO:0000313" key="7">
    <source>
        <dbReference type="EMBL" id="NIA69364.1"/>
    </source>
</evidence>
<dbReference type="AlphaFoldDB" id="A0A967EXS0"/>
<dbReference type="RefSeq" id="WP_167224868.1">
    <property type="nucleotide sequence ID" value="NZ_JAAQPH010000008.1"/>
</dbReference>
<dbReference type="InterPro" id="IPR013563">
    <property type="entry name" value="Oligopep_ABC_C"/>
</dbReference>
<keyword evidence="4" id="KW-0547">Nucleotide-binding</keyword>
<evidence type="ECO:0000259" key="6">
    <source>
        <dbReference type="PROSITE" id="PS50893"/>
    </source>
</evidence>
<dbReference type="Gene3D" id="3.40.50.300">
    <property type="entry name" value="P-loop containing nucleotide triphosphate hydrolases"/>
    <property type="match status" value="1"/>
</dbReference>
<evidence type="ECO:0000256" key="4">
    <source>
        <dbReference type="ARBA" id="ARBA00022741"/>
    </source>
</evidence>
<dbReference type="GO" id="GO:0015833">
    <property type="term" value="P:peptide transport"/>
    <property type="evidence" value="ECO:0007669"/>
    <property type="project" value="InterPro"/>
</dbReference>
<dbReference type="GO" id="GO:0016887">
    <property type="term" value="F:ATP hydrolysis activity"/>
    <property type="evidence" value="ECO:0007669"/>
    <property type="project" value="InterPro"/>
</dbReference>
<dbReference type="SMART" id="SM00382">
    <property type="entry name" value="AAA"/>
    <property type="match status" value="1"/>
</dbReference>
<dbReference type="SUPFAM" id="SSF52540">
    <property type="entry name" value="P-loop containing nucleoside triphosphate hydrolases"/>
    <property type="match status" value="1"/>
</dbReference>
<keyword evidence="3" id="KW-0813">Transport</keyword>
<keyword evidence="5 7" id="KW-0067">ATP-binding</keyword>
<dbReference type="InterPro" id="IPR017871">
    <property type="entry name" value="ABC_transporter-like_CS"/>
</dbReference>
<evidence type="ECO:0000256" key="3">
    <source>
        <dbReference type="ARBA" id="ARBA00022448"/>
    </source>
</evidence>
<dbReference type="InterPro" id="IPR027417">
    <property type="entry name" value="P-loop_NTPase"/>
</dbReference>
<organism evidence="7 8">
    <name type="scientific">Pelagibius litoralis</name>
    <dbReference type="NCBI Taxonomy" id="374515"/>
    <lineage>
        <taxon>Bacteria</taxon>
        <taxon>Pseudomonadati</taxon>
        <taxon>Pseudomonadota</taxon>
        <taxon>Alphaproteobacteria</taxon>
        <taxon>Rhodospirillales</taxon>
        <taxon>Rhodovibrionaceae</taxon>
        <taxon>Pelagibius</taxon>
    </lineage>
</organism>
<dbReference type="InterPro" id="IPR003439">
    <property type="entry name" value="ABC_transporter-like_ATP-bd"/>
</dbReference>
<dbReference type="CDD" id="cd03257">
    <property type="entry name" value="ABC_NikE_OppD_transporters"/>
    <property type="match status" value="1"/>
</dbReference>
<evidence type="ECO:0000256" key="1">
    <source>
        <dbReference type="ARBA" id="ARBA00004417"/>
    </source>
</evidence>
<dbReference type="PANTHER" id="PTHR43776:SF7">
    <property type="entry name" value="D,D-DIPEPTIDE TRANSPORT ATP-BINDING PROTEIN DDPF-RELATED"/>
    <property type="match status" value="1"/>
</dbReference>
<sequence>MSDEPVVEVENLSRHFAVSRGLFGGGAAMLRAVDGVSFSLARGETMALVGESGCGKTTLARMLLKLLEPTSGRIRINGHDLEGLSGEALRRFRTDVQAVFQDPWASLSPRMRVFDIVAETLVINERLTRTELERRVHEALTAVGLPLDAARNYPHEFSGGQRQRIAIASAIIARPSLMILDEPVSALDVSIRSQIMNLFKDIQDEFHCSYVIVAHDLGTTRFMADRLAVMYLGRLVEFGPTDDVFERPVHPYTQALLSASLPLDVDGTHKPIILKGELPSPLAPPSGCPFHPRCQSVIGEICSTQEPRTTAVGNAGATVACHLAEAAGAPSAL</sequence>
<dbReference type="Pfam" id="PF08352">
    <property type="entry name" value="oligo_HPY"/>
    <property type="match status" value="1"/>
</dbReference>
<accession>A0A967EXS0</accession>
<protein>
    <submittedName>
        <fullName evidence="7">ATP-binding cassette domain-containing protein</fullName>
    </submittedName>
</protein>
<dbReference type="PROSITE" id="PS00211">
    <property type="entry name" value="ABC_TRANSPORTER_1"/>
    <property type="match status" value="1"/>
</dbReference>
<evidence type="ECO:0000256" key="2">
    <source>
        <dbReference type="ARBA" id="ARBA00005417"/>
    </source>
</evidence>
<comment type="caution">
    <text evidence="7">The sequence shown here is derived from an EMBL/GenBank/DDBJ whole genome shotgun (WGS) entry which is preliminary data.</text>
</comment>